<comment type="caution">
    <text evidence="9">The sequence shown here is derived from an EMBL/GenBank/DDBJ whole genome shotgun (WGS) entry which is preliminary data.</text>
</comment>
<sequence length="910" mass="93884">MRVIPFIWAQLRGRAARSVALLVGVLTATTGFTVLTGATATARLEVTGEVDRNARTTYEILVRPHGTRTGPEDERAMVQPNALSGIYGGLTPGDLAKVRAVPGIDVAAPIAMAGWANAPMAVDVDVTGLVDRSLDRQVLRLDRTFLADRGLSSATGRPLYVYVTKHAVSWPIGGFGPGEVPFTGGERRLGRDLCGGEETVLEDGQPVCAWITGAVMSDLLTDRQYTDLQIVRLAPDGSFETADPVTGGVRTDRVVVRLAWHVPLLVAAVDPEAEQRLVGLGGALTAGRYLGPAEHYTEDRFTGRLPVIAADRAYPDNAARVAISRVPVAAAPPGSSVQDALAALDGLKQPLVETRAFAAEEVYRDMLALQLRLGGGPSLEQFMQVGGVRYRSGADGSLSPETTEADPGAWRTEVRGLAVPWQIDDTAFREIRQVGWLDSPGRLHSTTVVGTFDPARLETYQAPEAGGADPATRSLLGGRPLRPGGNPAAYLASPPALLTTLPALTELLAHTTAPNRDAPISAIRVRVAGVERFTATSRERVRVVAERIAATTGLDVDITYGSSAAPQGVDLAAGRYGRPALRLGELWTRKGVAAAIVSAVDRKSALLFGLVLIVCALFLGNAVAAAVRDRRAELATLSALGWPARRIFGAVLGEVTLIGLVAGAGTLLLAAPLGALLDVRVSWGRSLLAVPVAVALAALAGAGPAAGAARSRFPAAWLRFRAARARFATRASGPVTLGLANLVRVPGRTLLGAGALAVGLGAATLLGAVTFAFHGAIVGTLLGDAVSLQVRTVDTIAVASTVLLGAVAVADVLYLNIRDRAAELATLRATGWTAGALGRLVAAEGFGIGVLGGLLGAGLGLGGAAWLVGAVTTGLLLTAAGAVAAGALLATAAALVPALLLPTARALSEE</sequence>
<dbReference type="GO" id="GO:0005886">
    <property type="term" value="C:plasma membrane"/>
    <property type="evidence" value="ECO:0007669"/>
    <property type="project" value="UniProtKB-SubCell"/>
</dbReference>
<evidence type="ECO:0000256" key="1">
    <source>
        <dbReference type="ARBA" id="ARBA00004651"/>
    </source>
</evidence>
<keyword evidence="2" id="KW-1003">Cell membrane</keyword>
<dbReference type="AlphaFoldDB" id="A0A917WTW5"/>
<evidence type="ECO:0000259" key="8">
    <source>
        <dbReference type="Pfam" id="PF02687"/>
    </source>
</evidence>
<keyword evidence="3 7" id="KW-0812">Transmembrane</keyword>
<dbReference type="InterPro" id="IPR050250">
    <property type="entry name" value="Macrolide_Exporter_MacB"/>
</dbReference>
<evidence type="ECO:0000256" key="6">
    <source>
        <dbReference type="ARBA" id="ARBA00038076"/>
    </source>
</evidence>
<evidence type="ECO:0000313" key="10">
    <source>
        <dbReference type="Proteomes" id="UP000642070"/>
    </source>
</evidence>
<feature type="transmembrane region" description="Helical" evidence="7">
    <location>
        <begin position="750"/>
        <end position="776"/>
    </location>
</feature>
<dbReference type="Pfam" id="PF02687">
    <property type="entry name" value="FtsX"/>
    <property type="match status" value="1"/>
</dbReference>
<protein>
    <recommendedName>
        <fullName evidence="8">ABC3 transporter permease C-terminal domain-containing protein</fullName>
    </recommendedName>
</protein>
<organism evidence="9 10">
    <name type="scientific">Dactylosporangium sucinum</name>
    <dbReference type="NCBI Taxonomy" id="1424081"/>
    <lineage>
        <taxon>Bacteria</taxon>
        <taxon>Bacillati</taxon>
        <taxon>Actinomycetota</taxon>
        <taxon>Actinomycetes</taxon>
        <taxon>Micromonosporales</taxon>
        <taxon>Micromonosporaceae</taxon>
        <taxon>Dactylosporangium</taxon>
    </lineage>
</organism>
<evidence type="ECO:0000256" key="4">
    <source>
        <dbReference type="ARBA" id="ARBA00022989"/>
    </source>
</evidence>
<gene>
    <name evidence="9" type="ORF">GCM10007977_031950</name>
</gene>
<name>A0A917WTW5_9ACTN</name>
<evidence type="ECO:0000256" key="7">
    <source>
        <dbReference type="SAM" id="Phobius"/>
    </source>
</evidence>
<keyword evidence="5 7" id="KW-0472">Membrane</keyword>
<reference evidence="9" key="1">
    <citation type="journal article" date="2014" name="Int. J. Syst. Evol. Microbiol.">
        <title>Complete genome sequence of Corynebacterium casei LMG S-19264T (=DSM 44701T), isolated from a smear-ripened cheese.</title>
        <authorList>
            <consortium name="US DOE Joint Genome Institute (JGI-PGF)"/>
            <person name="Walter F."/>
            <person name="Albersmeier A."/>
            <person name="Kalinowski J."/>
            <person name="Ruckert C."/>
        </authorList>
    </citation>
    <scope>NUCLEOTIDE SEQUENCE</scope>
    <source>
        <strain evidence="9">JCM 19831</strain>
    </source>
</reference>
<evidence type="ECO:0000256" key="5">
    <source>
        <dbReference type="ARBA" id="ARBA00023136"/>
    </source>
</evidence>
<feature type="transmembrane region" description="Helical" evidence="7">
    <location>
        <begin position="605"/>
        <end position="627"/>
    </location>
</feature>
<dbReference type="PANTHER" id="PTHR30572:SF4">
    <property type="entry name" value="ABC TRANSPORTER PERMEASE YTRF"/>
    <property type="match status" value="1"/>
</dbReference>
<feature type="transmembrane region" description="Helical" evidence="7">
    <location>
        <begin position="647"/>
        <end position="675"/>
    </location>
</feature>
<feature type="transmembrane region" description="Helical" evidence="7">
    <location>
        <begin position="796"/>
        <end position="815"/>
    </location>
</feature>
<keyword evidence="4 7" id="KW-1133">Transmembrane helix</keyword>
<feature type="transmembrane region" description="Helical" evidence="7">
    <location>
        <begin position="687"/>
        <end position="709"/>
    </location>
</feature>
<feature type="transmembrane region" description="Helical" evidence="7">
    <location>
        <begin position="875"/>
        <end position="901"/>
    </location>
</feature>
<accession>A0A917WTW5</accession>
<feature type="domain" description="ABC3 transporter permease C-terminal" evidence="8">
    <location>
        <begin position="606"/>
        <end position="709"/>
    </location>
</feature>
<dbReference type="InterPro" id="IPR003838">
    <property type="entry name" value="ABC3_permease_C"/>
</dbReference>
<comment type="similarity">
    <text evidence="6">Belongs to the ABC-4 integral membrane protein family.</text>
</comment>
<evidence type="ECO:0000256" key="3">
    <source>
        <dbReference type="ARBA" id="ARBA00022692"/>
    </source>
</evidence>
<dbReference type="GO" id="GO:0022857">
    <property type="term" value="F:transmembrane transporter activity"/>
    <property type="evidence" value="ECO:0007669"/>
    <property type="project" value="TreeGrafter"/>
</dbReference>
<evidence type="ECO:0000313" key="9">
    <source>
        <dbReference type="EMBL" id="GGM28230.1"/>
    </source>
</evidence>
<dbReference type="PANTHER" id="PTHR30572">
    <property type="entry name" value="MEMBRANE COMPONENT OF TRANSPORTER-RELATED"/>
    <property type="match status" value="1"/>
</dbReference>
<keyword evidence="10" id="KW-1185">Reference proteome</keyword>
<proteinExistence type="inferred from homology"/>
<reference evidence="9" key="2">
    <citation type="submission" date="2020-09" db="EMBL/GenBank/DDBJ databases">
        <authorList>
            <person name="Sun Q."/>
            <person name="Ohkuma M."/>
        </authorList>
    </citation>
    <scope>NUCLEOTIDE SEQUENCE</scope>
    <source>
        <strain evidence="9">JCM 19831</strain>
    </source>
</reference>
<comment type="subcellular location">
    <subcellularLocation>
        <location evidence="1">Cell membrane</location>
        <topology evidence="1">Multi-pass membrane protein</topology>
    </subcellularLocation>
</comment>
<dbReference type="EMBL" id="BMPI01000013">
    <property type="protein sequence ID" value="GGM28230.1"/>
    <property type="molecule type" value="Genomic_DNA"/>
</dbReference>
<feature type="transmembrane region" description="Helical" evidence="7">
    <location>
        <begin position="836"/>
        <end position="869"/>
    </location>
</feature>
<dbReference type="Proteomes" id="UP000642070">
    <property type="component" value="Unassembled WGS sequence"/>
</dbReference>
<evidence type="ECO:0000256" key="2">
    <source>
        <dbReference type="ARBA" id="ARBA00022475"/>
    </source>
</evidence>